<dbReference type="Proteomes" id="UP000271889">
    <property type="component" value="Unassembled WGS sequence"/>
</dbReference>
<protein>
    <submittedName>
        <fullName evidence="1">Uncharacterized protein</fullName>
    </submittedName>
</protein>
<accession>A0A3P7QJM8</accession>
<evidence type="ECO:0000313" key="2">
    <source>
        <dbReference type="Proteomes" id="UP000271889"/>
    </source>
</evidence>
<name>A0A3P7QJM8_CYLGO</name>
<reference evidence="1 2" key="1">
    <citation type="submission" date="2018-11" db="EMBL/GenBank/DDBJ databases">
        <authorList>
            <consortium name="Pathogen Informatics"/>
        </authorList>
    </citation>
    <scope>NUCLEOTIDE SEQUENCE [LARGE SCALE GENOMIC DNA]</scope>
</reference>
<dbReference type="Gene3D" id="3.40.50.12180">
    <property type="match status" value="1"/>
</dbReference>
<keyword evidence="2" id="KW-1185">Reference proteome</keyword>
<dbReference type="OrthoDB" id="8300214at2759"/>
<gene>
    <name evidence="1" type="ORF">CGOC_LOCUS11561</name>
</gene>
<evidence type="ECO:0000313" key="1">
    <source>
        <dbReference type="EMBL" id="VDN30479.1"/>
    </source>
</evidence>
<sequence length="88" mass="9947">MTPRKCQQSIAFCFRGIMERGAAFVLLEPVDYVDEQAIHKRMTSCGFKNISITDVTKECKAAESAFYSDHNLRVDSSICYYVLINASL</sequence>
<organism evidence="1 2">
    <name type="scientific">Cylicostephanus goldi</name>
    <name type="common">Nematode worm</name>
    <dbReference type="NCBI Taxonomy" id="71465"/>
    <lineage>
        <taxon>Eukaryota</taxon>
        <taxon>Metazoa</taxon>
        <taxon>Ecdysozoa</taxon>
        <taxon>Nematoda</taxon>
        <taxon>Chromadorea</taxon>
        <taxon>Rhabditida</taxon>
        <taxon>Rhabditina</taxon>
        <taxon>Rhabditomorpha</taxon>
        <taxon>Strongyloidea</taxon>
        <taxon>Strongylidae</taxon>
        <taxon>Cylicostephanus</taxon>
    </lineage>
</organism>
<proteinExistence type="predicted"/>
<dbReference type="EMBL" id="UYRV01117090">
    <property type="protein sequence ID" value="VDN30479.1"/>
    <property type="molecule type" value="Genomic_DNA"/>
</dbReference>
<dbReference type="AlphaFoldDB" id="A0A3P7QJM8"/>